<name>A0A5N5QCN8_9AGAM</name>
<proteinExistence type="inferred from homology"/>
<dbReference type="PANTHER" id="PTHR13019">
    <property type="entry name" value="GOLGI APPARATUS MEMBRANE PROTEIN TVP23"/>
    <property type="match status" value="1"/>
</dbReference>
<dbReference type="PANTHER" id="PTHR13019:SF7">
    <property type="entry name" value="GOLGI APPARATUS MEMBRANE PROTEIN TVP23"/>
    <property type="match status" value="1"/>
</dbReference>
<evidence type="ECO:0000313" key="10">
    <source>
        <dbReference type="EMBL" id="KAB5589107.1"/>
    </source>
</evidence>
<dbReference type="GO" id="GO:0016192">
    <property type="term" value="P:vesicle-mediated transport"/>
    <property type="evidence" value="ECO:0007669"/>
    <property type="project" value="TreeGrafter"/>
</dbReference>
<evidence type="ECO:0000256" key="5">
    <source>
        <dbReference type="ARBA" id="ARBA00022692"/>
    </source>
</evidence>
<evidence type="ECO:0000256" key="1">
    <source>
        <dbReference type="ARBA" id="ARBA00003246"/>
    </source>
</evidence>
<reference evidence="10 11" key="1">
    <citation type="journal article" date="2019" name="Fungal Biol. Biotechnol.">
        <title>Draft genome sequence of fastidious pathogen Ceratobasidium theobromae, which causes vascular-streak dieback in Theobroma cacao.</title>
        <authorList>
            <person name="Ali S.S."/>
            <person name="Asman A."/>
            <person name="Shao J."/>
            <person name="Firmansyah A.P."/>
            <person name="Susilo A.W."/>
            <person name="Rosmana A."/>
            <person name="McMahon P."/>
            <person name="Junaid M."/>
            <person name="Guest D."/>
            <person name="Kheng T.Y."/>
            <person name="Meinhardt L.W."/>
            <person name="Bailey B.A."/>
        </authorList>
    </citation>
    <scope>NUCLEOTIDE SEQUENCE [LARGE SCALE GENOMIC DNA]</scope>
    <source>
        <strain evidence="10 11">CT2</strain>
    </source>
</reference>
<keyword evidence="8" id="KW-0333">Golgi apparatus</keyword>
<dbReference type="GO" id="GO:0009306">
    <property type="term" value="P:protein secretion"/>
    <property type="evidence" value="ECO:0007669"/>
    <property type="project" value="TreeGrafter"/>
</dbReference>
<gene>
    <name evidence="10" type="ORF">CTheo_7453</name>
</gene>
<comment type="caution">
    <text evidence="10">The sequence shown here is derived from an EMBL/GenBank/DDBJ whole genome shotgun (WGS) entry which is preliminary data.</text>
</comment>
<keyword evidence="5 8" id="KW-0812">Transmembrane</keyword>
<keyword evidence="7 8" id="KW-0472">Membrane</keyword>
<feature type="region of interest" description="Disordered" evidence="9">
    <location>
        <begin position="1"/>
        <end position="32"/>
    </location>
</feature>
<feature type="compositionally biased region" description="Low complexity" evidence="9">
    <location>
        <begin position="22"/>
        <end position="31"/>
    </location>
</feature>
<accession>A0A5N5QCN8</accession>
<comment type="similarity">
    <text evidence="3 8">Belongs to the TVP23 family.</text>
</comment>
<feature type="transmembrane region" description="Helical" evidence="8">
    <location>
        <begin position="69"/>
        <end position="93"/>
    </location>
</feature>
<dbReference type="OrthoDB" id="2151161at2759"/>
<evidence type="ECO:0000256" key="7">
    <source>
        <dbReference type="ARBA" id="ARBA00023136"/>
    </source>
</evidence>
<evidence type="ECO:0000256" key="6">
    <source>
        <dbReference type="ARBA" id="ARBA00022989"/>
    </source>
</evidence>
<evidence type="ECO:0000256" key="4">
    <source>
        <dbReference type="ARBA" id="ARBA00013603"/>
    </source>
</evidence>
<organism evidence="10 11">
    <name type="scientific">Ceratobasidium theobromae</name>
    <dbReference type="NCBI Taxonomy" id="1582974"/>
    <lineage>
        <taxon>Eukaryota</taxon>
        <taxon>Fungi</taxon>
        <taxon>Dikarya</taxon>
        <taxon>Basidiomycota</taxon>
        <taxon>Agaricomycotina</taxon>
        <taxon>Agaricomycetes</taxon>
        <taxon>Cantharellales</taxon>
        <taxon>Ceratobasidiaceae</taxon>
        <taxon>Ceratobasidium</taxon>
    </lineage>
</organism>
<dbReference type="InterPro" id="IPR008564">
    <property type="entry name" value="TVP23-like"/>
</dbReference>
<protein>
    <recommendedName>
        <fullName evidence="4 8">Golgi apparatus membrane protein TVP23</fullName>
    </recommendedName>
</protein>
<evidence type="ECO:0000256" key="3">
    <source>
        <dbReference type="ARBA" id="ARBA00005467"/>
    </source>
</evidence>
<sequence>MSTTDPLLATIEPDEVPPAENTPPTRTQTQRDQIVLTPTNHAQRNTSASDMEAGLSGILKQSSHPTVLFFLYFFRIAAIAVYLLCGFFTDNYVLSNVAGRRLVGLRFWNQVDEDGESYWVFESRDVGYDSVKHSAQSNGTSPQPSRPANPIDSKMFWTALYAFPVLWVLLFIVSLLKFNISFLPIVGLALVFNITNVIGFTYADRDAKQRWASSVAAEGWNMGMGGIGGRILGSAVRNSVGRAFGL</sequence>
<dbReference type="Proteomes" id="UP000383932">
    <property type="component" value="Unassembled WGS sequence"/>
</dbReference>
<evidence type="ECO:0000313" key="11">
    <source>
        <dbReference type="Proteomes" id="UP000383932"/>
    </source>
</evidence>
<keyword evidence="11" id="KW-1185">Reference proteome</keyword>
<evidence type="ECO:0000256" key="8">
    <source>
        <dbReference type="RuleBase" id="RU361206"/>
    </source>
</evidence>
<dbReference type="Pfam" id="PF05832">
    <property type="entry name" value="DUF846"/>
    <property type="match status" value="1"/>
</dbReference>
<feature type="transmembrane region" description="Helical" evidence="8">
    <location>
        <begin position="182"/>
        <end position="203"/>
    </location>
</feature>
<dbReference type="EMBL" id="SSOP01000317">
    <property type="protein sequence ID" value="KAB5589107.1"/>
    <property type="molecule type" value="Genomic_DNA"/>
</dbReference>
<dbReference type="GO" id="GO:0000139">
    <property type="term" value="C:Golgi membrane"/>
    <property type="evidence" value="ECO:0007669"/>
    <property type="project" value="UniProtKB-SubCell"/>
</dbReference>
<comment type="subcellular location">
    <subcellularLocation>
        <location evidence="2 8">Golgi apparatus membrane</location>
        <topology evidence="2 8">Multi-pass membrane protein</topology>
    </subcellularLocation>
</comment>
<dbReference type="AlphaFoldDB" id="A0A5N5QCN8"/>
<keyword evidence="6 8" id="KW-1133">Transmembrane helix</keyword>
<evidence type="ECO:0000256" key="9">
    <source>
        <dbReference type="SAM" id="MobiDB-lite"/>
    </source>
</evidence>
<evidence type="ECO:0000256" key="2">
    <source>
        <dbReference type="ARBA" id="ARBA00004653"/>
    </source>
</evidence>
<feature type="transmembrane region" description="Helical" evidence="8">
    <location>
        <begin position="155"/>
        <end position="176"/>
    </location>
</feature>
<comment type="function">
    <text evidence="1 8">Golgi membrane protein involved in vesicular trafficking.</text>
</comment>